<dbReference type="Proteomes" id="UP001501586">
    <property type="component" value="Unassembled WGS sequence"/>
</dbReference>
<reference evidence="3" key="1">
    <citation type="journal article" date="2019" name="Int. J. Syst. Evol. Microbiol.">
        <title>The Global Catalogue of Microorganisms (GCM) 10K type strain sequencing project: providing services to taxonomists for standard genome sequencing and annotation.</title>
        <authorList>
            <consortium name="The Broad Institute Genomics Platform"/>
            <consortium name="The Broad Institute Genome Sequencing Center for Infectious Disease"/>
            <person name="Wu L."/>
            <person name="Ma J."/>
        </authorList>
    </citation>
    <scope>NUCLEOTIDE SEQUENCE [LARGE SCALE GENOMIC DNA]</scope>
    <source>
        <strain evidence="3">JCM 17458</strain>
    </source>
</reference>
<dbReference type="Pfam" id="PF17032">
    <property type="entry name" value="Zn_ribbon_15"/>
    <property type="match status" value="1"/>
</dbReference>
<keyword evidence="3" id="KW-1185">Reference proteome</keyword>
<comment type="caution">
    <text evidence="2">The sequence shown here is derived from an EMBL/GenBank/DDBJ whole genome shotgun (WGS) entry which is preliminary data.</text>
</comment>
<name>A0ABP8EKK5_9MICO</name>
<sequence length="67" mass="7923">MLFIFGLGTKQQRLGAGTVRTCPRCNNTTQWERIREFKQFTLFFVPLARWNRRRLERCSICSAAIEV</sequence>
<accession>A0ABP8EKK5</accession>
<evidence type="ECO:0000313" key="2">
    <source>
        <dbReference type="EMBL" id="GAA4284474.1"/>
    </source>
</evidence>
<organism evidence="2 3">
    <name type="scientific">Brevibacterium daeguense</name>
    <dbReference type="NCBI Taxonomy" id="909936"/>
    <lineage>
        <taxon>Bacteria</taxon>
        <taxon>Bacillati</taxon>
        <taxon>Actinomycetota</taxon>
        <taxon>Actinomycetes</taxon>
        <taxon>Micrococcales</taxon>
        <taxon>Brevibacteriaceae</taxon>
        <taxon>Brevibacterium</taxon>
    </lineage>
</organism>
<evidence type="ECO:0000259" key="1">
    <source>
        <dbReference type="Pfam" id="PF17032"/>
    </source>
</evidence>
<evidence type="ECO:0000313" key="3">
    <source>
        <dbReference type="Proteomes" id="UP001501586"/>
    </source>
</evidence>
<protein>
    <submittedName>
        <fullName evidence="2">Zinc-ribbon domain-containing protein</fullName>
    </submittedName>
</protein>
<dbReference type="EMBL" id="BAABAZ010000006">
    <property type="protein sequence ID" value="GAA4284474.1"/>
    <property type="molecule type" value="Genomic_DNA"/>
</dbReference>
<proteinExistence type="predicted"/>
<dbReference type="RefSeq" id="WP_236866538.1">
    <property type="nucleotide sequence ID" value="NZ_BAABAZ010000006.1"/>
</dbReference>
<dbReference type="InterPro" id="IPR031493">
    <property type="entry name" value="Zinc_ribbon_15"/>
</dbReference>
<gene>
    <name evidence="2" type="ORF">GCM10022261_20050</name>
</gene>
<feature type="domain" description="Zinc-ribbon 15" evidence="1">
    <location>
        <begin position="21"/>
        <end position="65"/>
    </location>
</feature>